<feature type="region of interest" description="Disordered" evidence="1">
    <location>
        <begin position="65"/>
        <end position="93"/>
    </location>
</feature>
<evidence type="ECO:0000256" key="1">
    <source>
        <dbReference type="SAM" id="MobiDB-lite"/>
    </source>
</evidence>
<evidence type="ECO:0000313" key="2">
    <source>
        <dbReference type="EMBL" id="KAK4425040.1"/>
    </source>
</evidence>
<dbReference type="Proteomes" id="UP001293254">
    <property type="component" value="Unassembled WGS sequence"/>
</dbReference>
<protein>
    <submittedName>
        <fullName evidence="2">Uncharacterized protein</fullName>
    </submittedName>
</protein>
<reference evidence="2" key="2">
    <citation type="journal article" date="2024" name="Plant">
        <title>Genomic evolution and insights into agronomic trait innovations of Sesamum species.</title>
        <authorList>
            <person name="Miao H."/>
            <person name="Wang L."/>
            <person name="Qu L."/>
            <person name="Liu H."/>
            <person name="Sun Y."/>
            <person name="Le M."/>
            <person name="Wang Q."/>
            <person name="Wei S."/>
            <person name="Zheng Y."/>
            <person name="Lin W."/>
            <person name="Duan Y."/>
            <person name="Cao H."/>
            <person name="Xiong S."/>
            <person name="Wang X."/>
            <person name="Wei L."/>
            <person name="Li C."/>
            <person name="Ma Q."/>
            <person name="Ju M."/>
            <person name="Zhao R."/>
            <person name="Li G."/>
            <person name="Mu C."/>
            <person name="Tian Q."/>
            <person name="Mei H."/>
            <person name="Zhang T."/>
            <person name="Gao T."/>
            <person name="Zhang H."/>
        </authorList>
    </citation>
    <scope>NUCLEOTIDE SEQUENCE</scope>
    <source>
        <strain evidence="2">3651</strain>
    </source>
</reference>
<accession>A0AAE1Y7J5</accession>
<organism evidence="2 3">
    <name type="scientific">Sesamum alatum</name>
    <dbReference type="NCBI Taxonomy" id="300844"/>
    <lineage>
        <taxon>Eukaryota</taxon>
        <taxon>Viridiplantae</taxon>
        <taxon>Streptophyta</taxon>
        <taxon>Embryophyta</taxon>
        <taxon>Tracheophyta</taxon>
        <taxon>Spermatophyta</taxon>
        <taxon>Magnoliopsida</taxon>
        <taxon>eudicotyledons</taxon>
        <taxon>Gunneridae</taxon>
        <taxon>Pentapetalae</taxon>
        <taxon>asterids</taxon>
        <taxon>lamiids</taxon>
        <taxon>Lamiales</taxon>
        <taxon>Pedaliaceae</taxon>
        <taxon>Sesamum</taxon>
    </lineage>
</organism>
<reference evidence="2" key="1">
    <citation type="submission" date="2020-06" db="EMBL/GenBank/DDBJ databases">
        <authorList>
            <person name="Li T."/>
            <person name="Hu X."/>
            <person name="Zhang T."/>
            <person name="Song X."/>
            <person name="Zhang H."/>
            <person name="Dai N."/>
            <person name="Sheng W."/>
            <person name="Hou X."/>
            <person name="Wei L."/>
        </authorList>
    </citation>
    <scope>NUCLEOTIDE SEQUENCE</scope>
    <source>
        <strain evidence="2">3651</strain>
        <tissue evidence="2">Leaf</tissue>
    </source>
</reference>
<dbReference type="AlphaFoldDB" id="A0AAE1Y7J5"/>
<gene>
    <name evidence="2" type="ORF">Salat_1697600</name>
</gene>
<comment type="caution">
    <text evidence="2">The sequence shown here is derived from an EMBL/GenBank/DDBJ whole genome shotgun (WGS) entry which is preliminary data.</text>
</comment>
<name>A0AAE1Y7J5_9LAMI</name>
<dbReference type="EMBL" id="JACGWO010000006">
    <property type="protein sequence ID" value="KAK4425040.1"/>
    <property type="molecule type" value="Genomic_DNA"/>
</dbReference>
<sequence length="105" mass="11947">MEADETSPTSRRSSNFLENGTWNQGRLEAILPRHIVQMIPDIPIDEGSSDRAWWKGHTSRQFSIKSSWEQQRATTVRRQQSGNNSWLTSSTRPSCPWLRCSVGGS</sequence>
<evidence type="ECO:0000313" key="3">
    <source>
        <dbReference type="Proteomes" id="UP001293254"/>
    </source>
</evidence>
<proteinExistence type="predicted"/>
<keyword evidence="3" id="KW-1185">Reference proteome</keyword>